<organism evidence="2 3">
    <name type="scientific">Synechococcus phage S-CBP2</name>
    <dbReference type="NCBI Taxonomy" id="756277"/>
    <lineage>
        <taxon>Viruses</taxon>
        <taxon>Duplodnaviria</taxon>
        <taxon>Heunggongvirae</taxon>
        <taxon>Uroviricota</taxon>
        <taxon>Caudoviricetes</taxon>
        <taxon>Autographivirales</taxon>
        <taxon>Kembevirus</taxon>
        <taxon>Kembevirus SCBP2</taxon>
    </lineage>
</organism>
<dbReference type="RefSeq" id="YP_009103157.1">
    <property type="nucleotide sequence ID" value="NC_025455.1"/>
</dbReference>
<dbReference type="Proteomes" id="UP000030041">
    <property type="component" value="Segment"/>
</dbReference>
<gene>
    <name evidence="2" type="ORF">S-CBP2_0049</name>
</gene>
<accession>A0A096VL16</accession>
<evidence type="ECO:0000313" key="3">
    <source>
        <dbReference type="Proteomes" id="UP000030041"/>
    </source>
</evidence>
<keyword evidence="3" id="KW-1185">Reference proteome</keyword>
<dbReference type="EMBL" id="KC310806">
    <property type="protein sequence ID" value="AGK86755.1"/>
    <property type="molecule type" value="Genomic_DNA"/>
</dbReference>
<dbReference type="KEGG" id="vg:22112075"/>
<feature type="compositionally biased region" description="Basic and acidic residues" evidence="1">
    <location>
        <begin position="15"/>
        <end position="24"/>
    </location>
</feature>
<feature type="compositionally biased region" description="Basic residues" evidence="1">
    <location>
        <begin position="25"/>
        <end position="41"/>
    </location>
</feature>
<reference evidence="2 3" key="2">
    <citation type="journal article" date="2015" name="PLoS ONE">
        <title>Comparative Genomic and Phylogenomic Analyses Reveal a Conserved Core Genome Shared by Estuarine and Oceanic Cyanopodoviruses.</title>
        <authorList>
            <person name="Huang S."/>
            <person name="Zhang S."/>
            <person name="Jiao N."/>
            <person name="Chen F."/>
        </authorList>
    </citation>
    <scope>NUCLEOTIDE SEQUENCE [LARGE SCALE GENOMIC DNA]</scope>
</reference>
<evidence type="ECO:0000256" key="1">
    <source>
        <dbReference type="SAM" id="MobiDB-lite"/>
    </source>
</evidence>
<reference evidence="3" key="1">
    <citation type="submission" date="2012-12" db="EMBL/GenBank/DDBJ databases">
        <title>Genomics of marine cyanopodoviruses.</title>
        <authorList>
            <person name="Huang S."/>
            <person name="Chen F."/>
        </authorList>
    </citation>
    <scope>NUCLEOTIDE SEQUENCE [LARGE SCALE GENOMIC DNA]</scope>
</reference>
<feature type="region of interest" description="Disordered" evidence="1">
    <location>
        <begin position="1"/>
        <end position="92"/>
    </location>
</feature>
<protein>
    <submittedName>
        <fullName evidence="2">Uncharacterized protein</fullName>
    </submittedName>
</protein>
<name>A0A096VL16_9CAUD</name>
<sequence length="92" mass="10358">MAPRRAKNPGKSARYYRDNPEARAKKNAAQRKRNKTAANRKYRSELNAERRKRGVYGKGGDDMSHTKSGKLVAESPKKNRARQGANGKSTKK</sequence>
<evidence type="ECO:0000313" key="2">
    <source>
        <dbReference type="EMBL" id="AGK86755.1"/>
    </source>
</evidence>
<dbReference type="GeneID" id="22112075"/>
<proteinExistence type="predicted"/>